<dbReference type="GO" id="GO:0035556">
    <property type="term" value="P:intracellular signal transduction"/>
    <property type="evidence" value="ECO:0007669"/>
    <property type="project" value="InterPro"/>
</dbReference>
<dbReference type="InterPro" id="IPR008984">
    <property type="entry name" value="SMAD_FHA_dom_sf"/>
</dbReference>
<dbReference type="Gene3D" id="2.60.200.20">
    <property type="match status" value="1"/>
</dbReference>
<evidence type="ECO:0000259" key="1">
    <source>
        <dbReference type="PROSITE" id="PS50006"/>
    </source>
</evidence>
<protein>
    <submittedName>
        <fullName evidence="3">FHA domain-containing protein</fullName>
    </submittedName>
</protein>
<dbReference type="PANTHER" id="PTHR43081:SF1">
    <property type="entry name" value="ADENYLATE CYCLASE, TERMINAL-DIFFERENTIATION SPECIFIC"/>
    <property type="match status" value="1"/>
</dbReference>
<reference evidence="3 4" key="1">
    <citation type="submission" date="2020-08" db="EMBL/GenBank/DDBJ databases">
        <title>Genome sequence of Diaphorobacter aerolatus KACC 16536T.</title>
        <authorList>
            <person name="Hyun D.-W."/>
            <person name="Bae J.-W."/>
        </authorList>
    </citation>
    <scope>NUCLEOTIDE SEQUENCE [LARGE SCALE GENOMIC DNA]</scope>
    <source>
        <strain evidence="3 4">KACC 16536</strain>
    </source>
</reference>
<evidence type="ECO:0000313" key="3">
    <source>
        <dbReference type="EMBL" id="QNP48753.1"/>
    </source>
</evidence>
<keyword evidence="4" id="KW-1185">Reference proteome</keyword>
<dbReference type="PROSITE" id="PS50125">
    <property type="entry name" value="GUANYLATE_CYCLASE_2"/>
    <property type="match status" value="1"/>
</dbReference>
<dbReference type="CDD" id="cd00060">
    <property type="entry name" value="FHA"/>
    <property type="match status" value="1"/>
</dbReference>
<dbReference type="Proteomes" id="UP000516028">
    <property type="component" value="Chromosome"/>
</dbReference>
<proteinExistence type="predicted"/>
<dbReference type="Pfam" id="PF00498">
    <property type="entry name" value="FHA"/>
    <property type="match status" value="1"/>
</dbReference>
<accession>A0A7H0GKD7</accession>
<dbReference type="InterPro" id="IPR050697">
    <property type="entry name" value="Adenylyl/Guanylyl_Cyclase_3/4"/>
</dbReference>
<dbReference type="PANTHER" id="PTHR43081">
    <property type="entry name" value="ADENYLATE CYCLASE, TERMINAL-DIFFERENTIATION SPECIFIC-RELATED"/>
    <property type="match status" value="1"/>
</dbReference>
<dbReference type="Pfam" id="PF00211">
    <property type="entry name" value="Guanylate_cyc"/>
    <property type="match status" value="1"/>
</dbReference>
<feature type="domain" description="Guanylate cyclase" evidence="2">
    <location>
        <begin position="3"/>
        <end position="118"/>
    </location>
</feature>
<gene>
    <name evidence="3" type="ORF">H9K75_00410</name>
</gene>
<dbReference type="AlphaFoldDB" id="A0A7H0GKD7"/>
<sequence length="312" mass="34274">MTTVVFADIVGSTSLYETLGNEHAALMVTEVVQWMAGRIQAEGGRVIKTLGDGIMALFDEPSVAVEGMLNVMRAHRERISRPIHKINPDVRVGLDCGEVVDVGGDCYGDAVNTAARLCDRAAAGEIWATEAVVRATAEMPTARFVRLGHLKVRGKSEPLLMYQIEWRTEEGVEQLTQHAGLTEFGGVAGSAPLQIQFSWGRAHMQFRSSEVPVHLGRSSDAHLYIDDPRVSRLHARIDWHDGTFKLTDLSTFGTWVRFDGSDTPIQLRRDSCVLHGNGEMALSVPFTADDAPRIAFQVTGPHLRFGEGQTPR</sequence>
<dbReference type="RefSeq" id="WP_187724348.1">
    <property type="nucleotide sequence ID" value="NZ_CP060783.1"/>
</dbReference>
<dbReference type="EMBL" id="CP060783">
    <property type="protein sequence ID" value="QNP48753.1"/>
    <property type="molecule type" value="Genomic_DNA"/>
</dbReference>
<feature type="domain" description="FHA" evidence="1">
    <location>
        <begin position="213"/>
        <end position="256"/>
    </location>
</feature>
<dbReference type="SUPFAM" id="SSF49879">
    <property type="entry name" value="SMAD/FHA domain"/>
    <property type="match status" value="1"/>
</dbReference>
<dbReference type="InterPro" id="IPR029787">
    <property type="entry name" value="Nucleotide_cyclase"/>
</dbReference>
<dbReference type="KEGG" id="daer:H9K75_00410"/>
<dbReference type="CDD" id="cd07302">
    <property type="entry name" value="CHD"/>
    <property type="match status" value="1"/>
</dbReference>
<dbReference type="PROSITE" id="PS50006">
    <property type="entry name" value="FHA_DOMAIN"/>
    <property type="match status" value="1"/>
</dbReference>
<name>A0A7H0GKD7_9BURK</name>
<evidence type="ECO:0000259" key="2">
    <source>
        <dbReference type="PROSITE" id="PS50125"/>
    </source>
</evidence>
<dbReference type="GO" id="GO:0009190">
    <property type="term" value="P:cyclic nucleotide biosynthetic process"/>
    <property type="evidence" value="ECO:0007669"/>
    <property type="project" value="InterPro"/>
</dbReference>
<evidence type="ECO:0000313" key="4">
    <source>
        <dbReference type="Proteomes" id="UP000516028"/>
    </source>
</evidence>
<dbReference type="Gene3D" id="3.30.70.1230">
    <property type="entry name" value="Nucleotide cyclase"/>
    <property type="match status" value="1"/>
</dbReference>
<organism evidence="3 4">
    <name type="scientific">Diaphorobacter aerolatus</name>
    <dbReference type="NCBI Taxonomy" id="1288495"/>
    <lineage>
        <taxon>Bacteria</taxon>
        <taxon>Pseudomonadati</taxon>
        <taxon>Pseudomonadota</taxon>
        <taxon>Betaproteobacteria</taxon>
        <taxon>Burkholderiales</taxon>
        <taxon>Comamonadaceae</taxon>
        <taxon>Diaphorobacter</taxon>
    </lineage>
</organism>
<dbReference type="InterPro" id="IPR000253">
    <property type="entry name" value="FHA_dom"/>
</dbReference>
<dbReference type="SUPFAM" id="SSF55073">
    <property type="entry name" value="Nucleotide cyclase"/>
    <property type="match status" value="1"/>
</dbReference>
<dbReference type="SMART" id="SM00240">
    <property type="entry name" value="FHA"/>
    <property type="match status" value="1"/>
</dbReference>
<dbReference type="InterPro" id="IPR001054">
    <property type="entry name" value="A/G_cyclase"/>
</dbReference>
<dbReference type="GO" id="GO:0004016">
    <property type="term" value="F:adenylate cyclase activity"/>
    <property type="evidence" value="ECO:0007669"/>
    <property type="project" value="UniProtKB-ARBA"/>
</dbReference>